<dbReference type="SUPFAM" id="SSF51316">
    <property type="entry name" value="Mss4-like"/>
    <property type="match status" value="1"/>
</dbReference>
<keyword evidence="2" id="KW-0479">Metal-binding</keyword>
<evidence type="ECO:0000256" key="4">
    <source>
        <dbReference type="ARBA" id="ARBA00023239"/>
    </source>
</evidence>
<comment type="caution">
    <text evidence="6">The sequence shown here is derived from an EMBL/GenBank/DDBJ whole genome shotgun (WGS) entry which is preliminary data.</text>
</comment>
<comment type="similarity">
    <text evidence="1">Belongs to the Gfa family.</text>
</comment>
<keyword evidence="3" id="KW-0862">Zinc</keyword>
<accession>A0AA43JXT5</accession>
<dbReference type="PROSITE" id="PS51891">
    <property type="entry name" value="CENP_V_GFA"/>
    <property type="match status" value="1"/>
</dbReference>
<dbReference type="GO" id="GO:0046872">
    <property type="term" value="F:metal ion binding"/>
    <property type="evidence" value="ECO:0007669"/>
    <property type="project" value="UniProtKB-KW"/>
</dbReference>
<reference evidence="6" key="1">
    <citation type="submission" date="2022-01" db="EMBL/GenBank/DDBJ databases">
        <title>Vibrio aestuarianus Clade A and Clade B isolates are associated with Pacific oyster (Crassostrea gigas) disease outbreaks across Ireland.</title>
        <authorList>
            <person name="Coyle N."/>
            <person name="O'Toole C."/>
            <person name="Thomas J.C.L."/>
            <person name="Ryder D."/>
            <person name="Cheslett D."/>
            <person name="Feist S."/>
            <person name="Bean T."/>
            <person name="Joseph A."/>
            <person name="Waina A."/>
            <person name="Feil E."/>
            <person name="Verner-Jeffreys D.W."/>
        </authorList>
    </citation>
    <scope>NUCLEOTIDE SEQUENCE</scope>
    <source>
        <strain evidence="6">S/17/14 A</strain>
    </source>
</reference>
<evidence type="ECO:0000256" key="1">
    <source>
        <dbReference type="ARBA" id="ARBA00005495"/>
    </source>
</evidence>
<name>A0AA43JXT5_VIBSP</name>
<dbReference type="RefSeq" id="WP_017092911.1">
    <property type="nucleotide sequence ID" value="NZ_CAWNVA010000012.1"/>
</dbReference>
<evidence type="ECO:0000256" key="3">
    <source>
        <dbReference type="ARBA" id="ARBA00022833"/>
    </source>
</evidence>
<dbReference type="EMBL" id="JAKMYX010000020">
    <property type="protein sequence ID" value="MDH5920913.1"/>
    <property type="molecule type" value="Genomic_DNA"/>
</dbReference>
<dbReference type="Pfam" id="PF04828">
    <property type="entry name" value="GFA"/>
    <property type="match status" value="1"/>
</dbReference>
<dbReference type="InterPro" id="IPR006913">
    <property type="entry name" value="CENP-V/GFA"/>
</dbReference>
<protein>
    <submittedName>
        <fullName evidence="6">GFA family protein</fullName>
    </submittedName>
</protein>
<evidence type="ECO:0000313" key="6">
    <source>
        <dbReference type="EMBL" id="MDH5920913.1"/>
    </source>
</evidence>
<dbReference type="GO" id="GO:0016846">
    <property type="term" value="F:carbon-sulfur lyase activity"/>
    <property type="evidence" value="ECO:0007669"/>
    <property type="project" value="InterPro"/>
</dbReference>
<dbReference type="Gene3D" id="3.90.1590.10">
    <property type="entry name" value="glutathione-dependent formaldehyde- activating enzyme (gfa)"/>
    <property type="match status" value="1"/>
</dbReference>
<dbReference type="PANTHER" id="PTHR33337:SF40">
    <property type="entry name" value="CENP-V_GFA DOMAIN-CONTAINING PROTEIN-RELATED"/>
    <property type="match status" value="1"/>
</dbReference>
<dbReference type="InterPro" id="IPR011057">
    <property type="entry name" value="Mss4-like_sf"/>
</dbReference>
<dbReference type="PANTHER" id="PTHR33337">
    <property type="entry name" value="GFA DOMAIN-CONTAINING PROTEIN"/>
    <property type="match status" value="1"/>
</dbReference>
<keyword evidence="4" id="KW-0456">Lyase</keyword>
<organism evidence="6 7">
    <name type="scientific">Vibrio splendidus</name>
    <dbReference type="NCBI Taxonomy" id="29497"/>
    <lineage>
        <taxon>Bacteria</taxon>
        <taxon>Pseudomonadati</taxon>
        <taxon>Pseudomonadota</taxon>
        <taxon>Gammaproteobacteria</taxon>
        <taxon>Vibrionales</taxon>
        <taxon>Vibrionaceae</taxon>
        <taxon>Vibrio</taxon>
    </lineage>
</organism>
<evidence type="ECO:0000256" key="2">
    <source>
        <dbReference type="ARBA" id="ARBA00022723"/>
    </source>
</evidence>
<sequence length="160" mass="18115">MQTIKGFSIIINTGLTRSGAWMDINHIKDRNIRSCECRCGAVNLVCRGEPQRTSVCHCYECQKRTGSVFGVQALFPIEQVTLNGEVTSFSRISDKGSEVTYQFCPKCGTTMLLQSVAAADFYIVPLGLFKEQDFPLPSFSVYEERKHGWVKFDHQMSHYN</sequence>
<gene>
    <name evidence="6" type="ORF">L8R85_07735</name>
</gene>
<feature type="domain" description="CENP-V/GFA" evidence="5">
    <location>
        <begin position="32"/>
        <end position="143"/>
    </location>
</feature>
<proteinExistence type="inferred from homology"/>
<evidence type="ECO:0000259" key="5">
    <source>
        <dbReference type="PROSITE" id="PS51891"/>
    </source>
</evidence>
<dbReference type="AlphaFoldDB" id="A0AA43JXT5"/>
<evidence type="ECO:0000313" key="7">
    <source>
        <dbReference type="Proteomes" id="UP001159663"/>
    </source>
</evidence>
<dbReference type="Proteomes" id="UP001159663">
    <property type="component" value="Unassembled WGS sequence"/>
</dbReference>